<comment type="caution">
    <text evidence="3">The sequence shown here is derived from an EMBL/GenBank/DDBJ whole genome shotgun (WGS) entry which is preliminary data.</text>
</comment>
<feature type="chain" id="PRO_5041300375" evidence="2">
    <location>
        <begin position="18"/>
        <end position="225"/>
    </location>
</feature>
<keyword evidence="4" id="KW-1185">Reference proteome</keyword>
<evidence type="ECO:0000313" key="3">
    <source>
        <dbReference type="EMBL" id="CAJ0589213.1"/>
    </source>
</evidence>
<evidence type="ECO:0000256" key="2">
    <source>
        <dbReference type="SAM" id="SignalP"/>
    </source>
</evidence>
<accession>A0AA36DMK9</accession>
<gene>
    <name evidence="3" type="ORF">CYNAS_LOCUS1196</name>
</gene>
<dbReference type="Proteomes" id="UP001176961">
    <property type="component" value="Unassembled WGS sequence"/>
</dbReference>
<evidence type="ECO:0000256" key="1">
    <source>
        <dbReference type="SAM" id="MobiDB-lite"/>
    </source>
</evidence>
<dbReference type="EMBL" id="CATQJL010000001">
    <property type="protein sequence ID" value="CAJ0589213.1"/>
    <property type="molecule type" value="Genomic_DNA"/>
</dbReference>
<feature type="signal peptide" evidence="2">
    <location>
        <begin position="1"/>
        <end position="17"/>
    </location>
</feature>
<keyword evidence="2" id="KW-0732">Signal</keyword>
<protein>
    <submittedName>
        <fullName evidence="3">Uncharacterized protein</fullName>
    </submittedName>
</protein>
<feature type="compositionally biased region" description="Acidic residues" evidence="1">
    <location>
        <begin position="105"/>
        <end position="115"/>
    </location>
</feature>
<organism evidence="3 4">
    <name type="scientific">Cylicocyclus nassatus</name>
    <name type="common">Nematode worm</name>
    <dbReference type="NCBI Taxonomy" id="53992"/>
    <lineage>
        <taxon>Eukaryota</taxon>
        <taxon>Metazoa</taxon>
        <taxon>Ecdysozoa</taxon>
        <taxon>Nematoda</taxon>
        <taxon>Chromadorea</taxon>
        <taxon>Rhabditida</taxon>
        <taxon>Rhabditina</taxon>
        <taxon>Rhabditomorpha</taxon>
        <taxon>Strongyloidea</taxon>
        <taxon>Strongylidae</taxon>
        <taxon>Cylicocyclus</taxon>
    </lineage>
</organism>
<sequence length="225" mass="25034">MEFAFVLMVLACNYIEGNLVGRNSSDHTEVTKENATNATTSAHFAAVTPLERRMLDGSADSRERRNYDSQTEPVRAYGMRVSGIENGDGDDDTSKDDDDGKPLDDDTGFYDGPLDEGVDDFSSKASTVHLHFTAMSPKSRAIVSRMLSLLSEEVGKFEGGSSGFGSNDAESDVRKKAPCTRKHLHLAVEELKWGCRGVMEFYDKVCKKDYANCIRRRKKRRCIPQ</sequence>
<evidence type="ECO:0000313" key="4">
    <source>
        <dbReference type="Proteomes" id="UP001176961"/>
    </source>
</evidence>
<feature type="compositionally biased region" description="Acidic residues" evidence="1">
    <location>
        <begin position="87"/>
        <end position="97"/>
    </location>
</feature>
<reference evidence="3" key="1">
    <citation type="submission" date="2023-07" db="EMBL/GenBank/DDBJ databases">
        <authorList>
            <consortium name="CYATHOMIX"/>
        </authorList>
    </citation>
    <scope>NUCLEOTIDE SEQUENCE</scope>
    <source>
        <strain evidence="3">N/A</strain>
    </source>
</reference>
<dbReference type="AlphaFoldDB" id="A0AA36DMK9"/>
<feature type="compositionally biased region" description="Basic and acidic residues" evidence="1">
    <location>
        <begin position="50"/>
        <end position="67"/>
    </location>
</feature>
<proteinExistence type="predicted"/>
<feature type="region of interest" description="Disordered" evidence="1">
    <location>
        <begin position="49"/>
        <end position="115"/>
    </location>
</feature>
<name>A0AA36DMK9_CYLNA</name>